<feature type="compositionally biased region" description="Acidic residues" evidence="1">
    <location>
        <begin position="128"/>
        <end position="137"/>
    </location>
</feature>
<name>A0A6S6VZJ0_9PLEO</name>
<evidence type="ECO:0000313" key="2">
    <source>
        <dbReference type="EMBL" id="CAE7030440.1"/>
    </source>
</evidence>
<feature type="compositionally biased region" description="Basic and acidic residues" evidence="1">
    <location>
        <begin position="328"/>
        <end position="341"/>
    </location>
</feature>
<dbReference type="Proteomes" id="UP000472372">
    <property type="component" value="Chromosome 4"/>
</dbReference>
<dbReference type="EMBL" id="HG992980">
    <property type="protein sequence ID" value="CAE7030440.1"/>
    <property type="molecule type" value="Genomic_DNA"/>
</dbReference>
<sequence>MYRAAALRRILLGTAAEQETEAPENSTSSQVQPASLFAGPDNSPRPEGANTTSHANQTNTQPIFSNRGITSQASVAAAAAAAAAATGSSSSHPPFSTGHASHRGRGRGGRHAAPAFTRQGNTNSRQADDDDMDSEDAYEQELALALEYGMLGDDFDDPFPDQRNDNEWLIRHYNATHGIPTPGEPSRQPRPLQTAHNASNSQREQQAHRYNPYTSLGYHDDQAHTQSFDASRRCLNAAPKRSYDRTESADNQDIGKALHNDGAVAVILYDSATPNPQANDIWPECRSATKLPARYYLIDEAKSPPNATCKFRPNKKNRKKKAAAAAAKKTDQPKPLVRDTSGRPEWRLPVELIELIAEHLNRDDIKSLRLVSRELNRNVSQVIFQTVVVPFNTEIYGMLGQDVNPDLKGKRRARFEKPGYYWKNANGDEVYNGHGLDVFRGFGRHIRKFGMSFQVNEDSLSMPPVKSLTEKKTSFWGTYDWPYEEYRRFDAVAGLETAADETPRMTVAFSELTKVKELALSVDSGLGWLSGPDKSIRARVLQQPSSVFGSSKPIPDRRVQAQQELWNHIEAAHRKAGSDVRIAMLYKLDTQRPFSELKDASVLADVQPEMPYLDPQLIQGAPPQDTSGMPIPTSFDDPYILERFVSPPPPLGTGVLFTAPISTSDGGMLMSPIIPSSLTKAQKEWLMETEWAQRAFMSSYMLSVIDNPTTFQPVHTLNISGLSDRYLPMLNRADFWDALPNLRNVTLMVIPGWRTVHKDEAGFVDAPKINPIQGINLVFDLLRDHVACRPNVRNLTAGWVTGGEHAEGLYARNKLLFPAPVMDLRIRATNPVSYQPAVLVETDETRLSASLLQFPHLEQLTLKNCWITPPALLQFVKIHDSHNLRKLVLDSVSLTAILRPNPDPNQVGHAFNAFAFHNPPQPGVAVIWGALGGQHAQHPQPAQLTPNQQVFLLTTVHTLQAQLQQLHANAVGFHLNQVAVLQNILQLQLHNLQLAAQGHAQAHPPAPAPANPPQALMQHQFMQHVQTAFPHHHPAAQPHAATVINAVAHVAAQVHTMQQQIGPVNQPLHVAVPANVNGMTPQATLQAQPREGSWMSIIDQISPGTNLSDFGNDHSKADMNRVTSLHTIEFISCGYAKLPHTSFDQSIIDVGNGFAAMLRAVPTFHRRMAALAPAMLSHKWSYLGEIVQDVAAWELAALDAGWNLQTGWEDKEAARAVEFDGLLPGGTGRFTGIVQQSDRVPDTDSAS</sequence>
<feature type="compositionally biased region" description="Basic residues" evidence="1">
    <location>
        <begin position="312"/>
        <end position="322"/>
    </location>
</feature>
<feature type="compositionally biased region" description="Polar residues" evidence="1">
    <location>
        <begin position="194"/>
        <end position="204"/>
    </location>
</feature>
<feature type="region of interest" description="Disordered" evidence="1">
    <location>
        <begin position="13"/>
        <end position="66"/>
    </location>
</feature>
<dbReference type="AlphaFoldDB" id="A0A6S6VZJ0"/>
<feature type="region of interest" description="Disordered" evidence="1">
    <location>
        <begin position="307"/>
        <end position="341"/>
    </location>
</feature>
<feature type="region of interest" description="Disordered" evidence="1">
    <location>
        <begin position="175"/>
        <end position="206"/>
    </location>
</feature>
<protein>
    <submittedName>
        <fullName evidence="2">PAT1 domain containing protein</fullName>
    </submittedName>
</protein>
<reference evidence="2" key="1">
    <citation type="submission" date="2021-02" db="EMBL/GenBank/DDBJ databases">
        <authorList>
            <person name="Syme A R."/>
            <person name="Syme A R."/>
            <person name="Moolhuijzen P."/>
        </authorList>
    </citation>
    <scope>NUCLEOTIDE SEQUENCE</scope>
    <source>
        <strain evidence="2">W1-1</strain>
    </source>
</reference>
<evidence type="ECO:0000313" key="3">
    <source>
        <dbReference type="Proteomes" id="UP000472372"/>
    </source>
</evidence>
<organism evidence="2 3">
    <name type="scientific">Pyrenophora teres f. teres</name>
    <dbReference type="NCBI Taxonomy" id="97479"/>
    <lineage>
        <taxon>Eukaryota</taxon>
        <taxon>Fungi</taxon>
        <taxon>Dikarya</taxon>
        <taxon>Ascomycota</taxon>
        <taxon>Pezizomycotina</taxon>
        <taxon>Dothideomycetes</taxon>
        <taxon>Pleosporomycetidae</taxon>
        <taxon>Pleosporales</taxon>
        <taxon>Pleosporineae</taxon>
        <taxon>Pleosporaceae</taxon>
        <taxon>Pyrenophora</taxon>
    </lineage>
</organism>
<gene>
    <name evidence="2" type="ORF">PTTW11_04528</name>
</gene>
<feature type="region of interest" description="Disordered" evidence="1">
    <location>
        <begin position="85"/>
        <end position="137"/>
    </location>
</feature>
<feature type="compositionally biased region" description="Basic residues" evidence="1">
    <location>
        <begin position="100"/>
        <end position="110"/>
    </location>
</feature>
<dbReference type="CDD" id="cd09917">
    <property type="entry name" value="F-box_SF"/>
    <property type="match status" value="1"/>
</dbReference>
<evidence type="ECO:0000256" key="1">
    <source>
        <dbReference type="SAM" id="MobiDB-lite"/>
    </source>
</evidence>
<accession>A0A6S6VZJ0</accession>
<feature type="compositionally biased region" description="Polar residues" evidence="1">
    <location>
        <begin position="49"/>
        <end position="66"/>
    </location>
</feature>
<proteinExistence type="predicted"/>
<feature type="compositionally biased region" description="Polar residues" evidence="1">
    <location>
        <begin position="23"/>
        <end position="33"/>
    </location>
</feature>